<feature type="region of interest" description="Disordered" evidence="1">
    <location>
        <begin position="28"/>
        <end position="68"/>
    </location>
</feature>
<name>A0ABR3JEP9_9AGAR</name>
<reference evidence="3" key="1">
    <citation type="submission" date="2024-06" db="EMBL/GenBank/DDBJ databases">
        <title>Multi-omics analyses provide insights into the biosynthesis of the anticancer antibiotic pleurotin in Hohenbuehelia grisea.</title>
        <authorList>
            <person name="Weaver J.A."/>
            <person name="Alberti F."/>
        </authorList>
    </citation>
    <scope>NUCLEOTIDE SEQUENCE [LARGE SCALE GENOMIC DNA]</scope>
    <source>
        <strain evidence="3">T-177</strain>
    </source>
</reference>
<proteinExistence type="predicted"/>
<comment type="caution">
    <text evidence="2">The sequence shown here is derived from an EMBL/GenBank/DDBJ whole genome shotgun (WGS) entry which is preliminary data.</text>
</comment>
<feature type="compositionally biased region" description="Low complexity" evidence="1">
    <location>
        <begin position="55"/>
        <end position="68"/>
    </location>
</feature>
<evidence type="ECO:0000313" key="3">
    <source>
        <dbReference type="Proteomes" id="UP001556367"/>
    </source>
</evidence>
<organism evidence="2 3">
    <name type="scientific">Hohenbuehelia grisea</name>
    <dbReference type="NCBI Taxonomy" id="104357"/>
    <lineage>
        <taxon>Eukaryota</taxon>
        <taxon>Fungi</taxon>
        <taxon>Dikarya</taxon>
        <taxon>Basidiomycota</taxon>
        <taxon>Agaricomycotina</taxon>
        <taxon>Agaricomycetes</taxon>
        <taxon>Agaricomycetidae</taxon>
        <taxon>Agaricales</taxon>
        <taxon>Pleurotineae</taxon>
        <taxon>Pleurotaceae</taxon>
        <taxon>Hohenbuehelia</taxon>
    </lineage>
</organism>
<evidence type="ECO:0000256" key="1">
    <source>
        <dbReference type="SAM" id="MobiDB-lite"/>
    </source>
</evidence>
<feature type="compositionally biased region" description="Low complexity" evidence="1">
    <location>
        <begin position="28"/>
        <end position="37"/>
    </location>
</feature>
<keyword evidence="3" id="KW-1185">Reference proteome</keyword>
<dbReference type="EMBL" id="JASNQZ010000008">
    <property type="protein sequence ID" value="KAL0954114.1"/>
    <property type="molecule type" value="Genomic_DNA"/>
</dbReference>
<dbReference type="Proteomes" id="UP001556367">
    <property type="component" value="Unassembled WGS sequence"/>
</dbReference>
<evidence type="ECO:0000313" key="2">
    <source>
        <dbReference type="EMBL" id="KAL0954114.1"/>
    </source>
</evidence>
<accession>A0ABR3JEP9</accession>
<protein>
    <submittedName>
        <fullName evidence="2">Uncharacterized protein</fullName>
    </submittedName>
</protein>
<gene>
    <name evidence="2" type="ORF">HGRIS_005260</name>
</gene>
<sequence length="327" mass="35731">MTPYLSTSQSAPNPSIVYQAAHGHSSYYSQGGSAASQPNQSPSGYPGQGNYYTIQQPQPSTWPGSTSPSVGGGSLFLSEAFLRWASEHIDNRQGVLQRLTHGMSLIEVTDLVKDHVKDNSSSDALSTNFTAWMYTRGPSTDLAGILCELKRQYGSGSNSLQRKMPRMAPIAEVQLENGHPPTQLLFCAGSSIEHSRNASVRHADQQQRLAAMGLTPEELQYINIYKDNNTPGNCAEWRLIPDATIAISGQGPGRVTMMAMDTSDTPEIHPFCLTCVDVVNVWIRKHPRLVFVDAGNNNKIYNIGSSQLELASKQLQLSAYRARSSNQ</sequence>